<dbReference type="PANTHER" id="PTHR13350">
    <property type="entry name" value="INTEGRATOR COMPLEX SUBUNIT 8"/>
    <property type="match status" value="1"/>
</dbReference>
<name>A0ABD2PA80_9CUCU</name>
<dbReference type="PANTHER" id="PTHR13350:SF1">
    <property type="entry name" value="INTEGRATOR COMPLEX SUBUNIT 8"/>
    <property type="match status" value="1"/>
</dbReference>
<organism evidence="1 2">
    <name type="scientific">Cryptolaemus montrouzieri</name>
    <dbReference type="NCBI Taxonomy" id="559131"/>
    <lineage>
        <taxon>Eukaryota</taxon>
        <taxon>Metazoa</taxon>
        <taxon>Ecdysozoa</taxon>
        <taxon>Arthropoda</taxon>
        <taxon>Hexapoda</taxon>
        <taxon>Insecta</taxon>
        <taxon>Pterygota</taxon>
        <taxon>Neoptera</taxon>
        <taxon>Endopterygota</taxon>
        <taxon>Coleoptera</taxon>
        <taxon>Polyphaga</taxon>
        <taxon>Cucujiformia</taxon>
        <taxon>Coccinelloidea</taxon>
        <taxon>Coccinellidae</taxon>
        <taxon>Scymninae</taxon>
        <taxon>Scymnini</taxon>
        <taxon>Cryptolaemus</taxon>
    </lineage>
</organism>
<dbReference type="AlphaFoldDB" id="A0ABD2PA80"/>
<keyword evidence="2" id="KW-1185">Reference proteome</keyword>
<dbReference type="GO" id="GO:0005694">
    <property type="term" value="C:chromosome"/>
    <property type="evidence" value="ECO:0007669"/>
    <property type="project" value="UniProtKB-SubCell"/>
</dbReference>
<protein>
    <submittedName>
        <fullName evidence="1">Uncharacterized protein</fullName>
    </submittedName>
</protein>
<reference evidence="1 2" key="1">
    <citation type="journal article" date="2021" name="BMC Biol.">
        <title>Horizontally acquired antibacterial genes associated with adaptive radiation of ladybird beetles.</title>
        <authorList>
            <person name="Li H.S."/>
            <person name="Tang X.F."/>
            <person name="Huang Y.H."/>
            <person name="Xu Z.Y."/>
            <person name="Chen M.L."/>
            <person name="Du X.Y."/>
            <person name="Qiu B.Y."/>
            <person name="Chen P.T."/>
            <person name="Zhang W."/>
            <person name="Slipinski A."/>
            <person name="Escalona H.E."/>
            <person name="Waterhouse R.M."/>
            <person name="Zwick A."/>
            <person name="Pang H."/>
        </authorList>
    </citation>
    <scope>NUCLEOTIDE SEQUENCE [LARGE SCALE GENOMIC DNA]</scope>
    <source>
        <strain evidence="1">SYSU2018</strain>
    </source>
</reference>
<dbReference type="Proteomes" id="UP001516400">
    <property type="component" value="Unassembled WGS sequence"/>
</dbReference>
<gene>
    <name evidence="1" type="ORF">HHI36_002253</name>
</gene>
<dbReference type="InterPro" id="IPR038751">
    <property type="entry name" value="INTS8"/>
</dbReference>
<evidence type="ECO:0000313" key="1">
    <source>
        <dbReference type="EMBL" id="KAL3287790.1"/>
    </source>
</evidence>
<accession>A0ABD2PA80</accession>
<proteinExistence type="predicted"/>
<dbReference type="EMBL" id="JABFTP020000185">
    <property type="protein sequence ID" value="KAL3287790.1"/>
    <property type="molecule type" value="Genomic_DNA"/>
</dbReference>
<comment type="caution">
    <text evidence="1">The sequence shown here is derived from an EMBL/GenBank/DDBJ whole genome shotgun (WGS) entry which is preliminary data.</text>
</comment>
<sequence>MDVDLLRPGTVPIAPETILWFEFLLDPELLHKHLQKPNPDPTPIDLITKFFDVIHDTLRIQNEADTETNSINNVDISQERPKHPAKNIALKLLSLKVAAYIKWDLGQIRLLPFKTQQHLMQDLLYFTNNKTPVEIR</sequence>
<evidence type="ECO:0000313" key="2">
    <source>
        <dbReference type="Proteomes" id="UP001516400"/>
    </source>
</evidence>
<dbReference type="GO" id="GO:0005634">
    <property type="term" value="C:nucleus"/>
    <property type="evidence" value="ECO:0007669"/>
    <property type="project" value="UniProtKB-SubCell"/>
</dbReference>